<evidence type="ECO:0000313" key="2">
    <source>
        <dbReference type="EMBL" id="KAJ5334751.1"/>
    </source>
</evidence>
<keyword evidence="1" id="KW-0812">Transmembrane</keyword>
<accession>A0A9W9UDP7</accession>
<keyword evidence="1" id="KW-1133">Transmembrane helix</keyword>
<sequence length="175" mass="19519">MPPSTPSININVLKQAFTYLNAQNINGCLSLLKPDFIINIADMPYQKRGHKAWKNHAQILFAALPDVKVHIEDIIAAEDKVAVRMRIKGTHQGEFLGSPPTGKAIEYISHEVYRFENGELAEEWICSDSVTLMRQIGALSTNRLVSMWLSGYRFWFGLASGVVLAGAVLSKVYRA</sequence>
<dbReference type="Gene3D" id="3.10.450.50">
    <property type="match status" value="1"/>
</dbReference>
<reference evidence="2" key="2">
    <citation type="journal article" date="2023" name="IMA Fungus">
        <title>Comparative genomic study of the Penicillium genus elucidates a diverse pangenome and 15 lateral gene transfer events.</title>
        <authorList>
            <person name="Petersen C."/>
            <person name="Sorensen T."/>
            <person name="Nielsen M.R."/>
            <person name="Sondergaard T.E."/>
            <person name="Sorensen J.L."/>
            <person name="Fitzpatrick D.A."/>
            <person name="Frisvad J.C."/>
            <person name="Nielsen K.L."/>
        </authorList>
    </citation>
    <scope>NUCLEOTIDE SEQUENCE</scope>
    <source>
        <strain evidence="2">IBT 35673</strain>
    </source>
</reference>
<proteinExistence type="predicted"/>
<keyword evidence="1" id="KW-0472">Membrane</keyword>
<evidence type="ECO:0000256" key="1">
    <source>
        <dbReference type="SAM" id="Phobius"/>
    </source>
</evidence>
<evidence type="ECO:0000313" key="3">
    <source>
        <dbReference type="Proteomes" id="UP001147695"/>
    </source>
</evidence>
<dbReference type="GO" id="GO:0030638">
    <property type="term" value="P:polyketide metabolic process"/>
    <property type="evidence" value="ECO:0007669"/>
    <property type="project" value="InterPro"/>
</dbReference>
<gene>
    <name evidence="2" type="ORF">N7452_007154</name>
</gene>
<comment type="caution">
    <text evidence="2">The sequence shown here is derived from an EMBL/GenBank/DDBJ whole genome shotgun (WGS) entry which is preliminary data.</text>
</comment>
<feature type="transmembrane region" description="Helical" evidence="1">
    <location>
        <begin position="152"/>
        <end position="173"/>
    </location>
</feature>
<name>A0A9W9UDP7_PENBR</name>
<protein>
    <submittedName>
        <fullName evidence="2">SnoaL-like polyketide cyclase domain-containing protein</fullName>
    </submittedName>
</protein>
<dbReference type="Proteomes" id="UP001147695">
    <property type="component" value="Unassembled WGS sequence"/>
</dbReference>
<dbReference type="InterPro" id="IPR032710">
    <property type="entry name" value="NTF2-like_dom_sf"/>
</dbReference>
<dbReference type="PANTHER" id="PTHR38436">
    <property type="entry name" value="POLYKETIDE CYCLASE SNOAL-LIKE DOMAIN"/>
    <property type="match status" value="1"/>
</dbReference>
<dbReference type="AlphaFoldDB" id="A0A9W9UDP7"/>
<dbReference type="Pfam" id="PF07366">
    <property type="entry name" value="SnoaL"/>
    <property type="match status" value="1"/>
</dbReference>
<reference evidence="2" key="1">
    <citation type="submission" date="2022-12" db="EMBL/GenBank/DDBJ databases">
        <authorList>
            <person name="Petersen C."/>
        </authorList>
    </citation>
    <scope>NUCLEOTIDE SEQUENCE</scope>
    <source>
        <strain evidence="2">IBT 35673</strain>
    </source>
</reference>
<dbReference type="PANTHER" id="PTHR38436:SF1">
    <property type="entry name" value="ESTER CYCLASE"/>
    <property type="match status" value="1"/>
</dbReference>
<organism evidence="2 3">
    <name type="scientific">Penicillium brevicompactum</name>
    <dbReference type="NCBI Taxonomy" id="5074"/>
    <lineage>
        <taxon>Eukaryota</taxon>
        <taxon>Fungi</taxon>
        <taxon>Dikarya</taxon>
        <taxon>Ascomycota</taxon>
        <taxon>Pezizomycotina</taxon>
        <taxon>Eurotiomycetes</taxon>
        <taxon>Eurotiomycetidae</taxon>
        <taxon>Eurotiales</taxon>
        <taxon>Aspergillaceae</taxon>
        <taxon>Penicillium</taxon>
    </lineage>
</organism>
<dbReference type="EMBL" id="JAPZBQ010000004">
    <property type="protein sequence ID" value="KAJ5334751.1"/>
    <property type="molecule type" value="Genomic_DNA"/>
</dbReference>
<dbReference type="InterPro" id="IPR009959">
    <property type="entry name" value="Cyclase_SnoaL-like"/>
</dbReference>
<dbReference type="SUPFAM" id="SSF54427">
    <property type="entry name" value="NTF2-like"/>
    <property type="match status" value="1"/>
</dbReference>